<dbReference type="PANTHER" id="PTHR43030">
    <property type="entry name" value="PHOSPHOENOLPYRUVATE SYNTHASE"/>
    <property type="match status" value="1"/>
</dbReference>
<dbReference type="Pfam" id="PF00391">
    <property type="entry name" value="PEP-utilizers"/>
    <property type="match status" value="1"/>
</dbReference>
<dbReference type="Proteomes" id="UP000178851">
    <property type="component" value="Unassembled WGS sequence"/>
</dbReference>
<evidence type="ECO:0000256" key="1">
    <source>
        <dbReference type="ARBA" id="ARBA00007837"/>
    </source>
</evidence>
<name>A0A1F7YGY0_9BACT</name>
<organism evidence="5 6">
    <name type="scientific">Candidatus Woesebacteria bacterium RIFCSPHIGHO2_01_FULL_39_28</name>
    <dbReference type="NCBI Taxonomy" id="1802496"/>
    <lineage>
        <taxon>Bacteria</taxon>
        <taxon>Candidatus Woeseibacteriota</taxon>
    </lineage>
</organism>
<protein>
    <recommendedName>
        <fullName evidence="4">PEP-utilising enzyme mobile domain-containing protein</fullName>
    </recommendedName>
</protein>
<dbReference type="AlphaFoldDB" id="A0A1F7YGY0"/>
<keyword evidence="2" id="KW-0547">Nucleotide-binding</keyword>
<keyword evidence="3" id="KW-0067">ATP-binding</keyword>
<evidence type="ECO:0000256" key="3">
    <source>
        <dbReference type="ARBA" id="ARBA00022840"/>
    </source>
</evidence>
<sequence>MIDITELYKTQISLSEWFEKASLSLTENFRSEDNEKRERLKVLNKVAGTPFDQPAQFRAEDLSKKTAVFRDYLEKHGKELCALRLIPQDLNLPKLRMRGQTVKNVMKWFDEQKIDPLKYRAEFIPHSDNPVLSTIFVVNKKGVFGEVIAGGHYQLTQGFHDSGKPIAFKGDFKGNVYLSAENSNIVTELKKIIKYLMVVDKNKKKILEKEPGCEFYENYILGYFETITTKEFGLWFIDYNRVLGRMYERFELDFTSSTNKGGIKGTTASRGVGQGKVRFIPINLLKEIEFSEGEVLVCEMTTPDYLPLMKKASAIVTKSGGILSHAAILSREMGKPCIVGIGESISMLSEGDLVKVNANIGIVEVLR</sequence>
<feature type="domain" description="PEP-utilising enzyme mobile" evidence="4">
    <location>
        <begin position="291"/>
        <end position="360"/>
    </location>
</feature>
<dbReference type="InterPro" id="IPR008279">
    <property type="entry name" value="PEP-util_enz_mobile_dom"/>
</dbReference>
<gene>
    <name evidence="5" type="ORF">A2627_01745</name>
</gene>
<evidence type="ECO:0000313" key="6">
    <source>
        <dbReference type="Proteomes" id="UP000178851"/>
    </source>
</evidence>
<dbReference type="Gene3D" id="3.50.30.10">
    <property type="entry name" value="Phosphohistidine domain"/>
    <property type="match status" value="1"/>
</dbReference>
<dbReference type="GO" id="GO:0008986">
    <property type="term" value="F:pyruvate, water dikinase activity"/>
    <property type="evidence" value="ECO:0007669"/>
    <property type="project" value="InterPro"/>
</dbReference>
<comment type="similarity">
    <text evidence="1">Belongs to the PEP-utilizing enzyme family.</text>
</comment>
<evidence type="ECO:0000313" key="5">
    <source>
        <dbReference type="EMBL" id="OGM25775.1"/>
    </source>
</evidence>
<dbReference type="PANTHER" id="PTHR43030:SF1">
    <property type="entry name" value="PHOSPHOENOLPYRUVATE SYNTHASE"/>
    <property type="match status" value="1"/>
</dbReference>
<comment type="caution">
    <text evidence="5">The sequence shown here is derived from an EMBL/GenBank/DDBJ whole genome shotgun (WGS) entry which is preliminary data.</text>
</comment>
<reference evidence="5 6" key="1">
    <citation type="journal article" date="2016" name="Nat. Commun.">
        <title>Thousands of microbial genomes shed light on interconnected biogeochemical processes in an aquifer system.</title>
        <authorList>
            <person name="Anantharaman K."/>
            <person name="Brown C.T."/>
            <person name="Hug L.A."/>
            <person name="Sharon I."/>
            <person name="Castelle C.J."/>
            <person name="Probst A.J."/>
            <person name="Thomas B.C."/>
            <person name="Singh A."/>
            <person name="Wilkins M.J."/>
            <person name="Karaoz U."/>
            <person name="Brodie E.L."/>
            <person name="Williams K.H."/>
            <person name="Hubbard S.S."/>
            <person name="Banfield J.F."/>
        </authorList>
    </citation>
    <scope>NUCLEOTIDE SEQUENCE [LARGE SCALE GENOMIC DNA]</scope>
</reference>
<dbReference type="EMBL" id="MGGI01000020">
    <property type="protein sequence ID" value="OGM25775.1"/>
    <property type="molecule type" value="Genomic_DNA"/>
</dbReference>
<dbReference type="SUPFAM" id="SSF52009">
    <property type="entry name" value="Phosphohistidine domain"/>
    <property type="match status" value="1"/>
</dbReference>
<evidence type="ECO:0000256" key="2">
    <source>
        <dbReference type="ARBA" id="ARBA00022741"/>
    </source>
</evidence>
<dbReference type="InterPro" id="IPR006319">
    <property type="entry name" value="PEP_synth"/>
</dbReference>
<accession>A0A1F7YGY0</accession>
<evidence type="ECO:0000259" key="4">
    <source>
        <dbReference type="Pfam" id="PF00391"/>
    </source>
</evidence>
<proteinExistence type="inferred from homology"/>
<dbReference type="InterPro" id="IPR036637">
    <property type="entry name" value="Phosphohistidine_dom_sf"/>
</dbReference>
<dbReference type="GO" id="GO:0005524">
    <property type="term" value="F:ATP binding"/>
    <property type="evidence" value="ECO:0007669"/>
    <property type="project" value="UniProtKB-KW"/>
</dbReference>